<evidence type="ECO:0000313" key="1">
    <source>
        <dbReference type="EMBL" id="AUV65397.1"/>
    </source>
</evidence>
<sequence>MFAFEYKNNKYITVYFDTKDYYFDYDEIRSIIGKCRLKRCGGGDGDGNACDKIKRIVLRMKRQKFLSFDETLVLLDCYEDTGAVEDYIIEILYPILIEYKKTL</sequence>
<evidence type="ECO:0000313" key="2">
    <source>
        <dbReference type="Proteomes" id="UP000297194"/>
    </source>
</evidence>
<proteinExistence type="predicted"/>
<organism evidence="1 2">
    <name type="scientific">Mythimna unipuncta nucleopolyhedrovirus</name>
    <dbReference type="NCBI Taxonomy" id="447897"/>
    <lineage>
        <taxon>Viruses</taxon>
        <taxon>Viruses incertae sedis</taxon>
        <taxon>Naldaviricetes</taxon>
        <taxon>Lefavirales</taxon>
        <taxon>Baculoviridae</taxon>
        <taxon>Alphabaculovirus</taxon>
    </lineage>
</organism>
<keyword evidence="2" id="KW-1185">Reference proteome</keyword>
<name>A0A2K9VSG1_9ABAC</name>
<dbReference type="EMBL" id="MF375894">
    <property type="protein sequence ID" value="AUV65397.1"/>
    <property type="molecule type" value="Genomic_DNA"/>
</dbReference>
<protein>
    <submittedName>
        <fullName evidence="1">Uncharacterized protein</fullName>
    </submittedName>
</protein>
<dbReference type="KEGG" id="vg:40527072"/>
<dbReference type="Proteomes" id="UP000297194">
    <property type="component" value="Segment"/>
</dbReference>
<accession>A0A2K9VSG1</accession>
<dbReference type="GeneID" id="40527072"/>
<reference evidence="1" key="1">
    <citation type="journal article" date="2017" name="Virus Genes">
        <title>The complete genome sequence of a third distinct baculovirus isolated from the true armyworm, Mythimna unipuncta, contains two copies of the lef-7 gene.</title>
        <authorList>
            <person name="Harrison R.L."/>
            <person name="Mowery J.D."/>
            <person name="Rowley D.L."/>
            <person name="Bauchan G.R."/>
            <person name="Theilmann D.A."/>
            <person name="Rohrmann G.F."/>
            <person name="Erlandson M.A."/>
        </authorList>
    </citation>
    <scope>NUCLEOTIDE SEQUENCE [LARGE SCALE GENOMIC DNA]</scope>
    <source>
        <strain evidence="1">#7</strain>
    </source>
</reference>
<dbReference type="RefSeq" id="YP_009666792.1">
    <property type="nucleotide sequence ID" value="NC_043530.1"/>
</dbReference>